<protein>
    <submittedName>
        <fullName evidence="1">Uncharacterized protein</fullName>
    </submittedName>
</protein>
<keyword evidence="2" id="KW-1185">Reference proteome</keyword>
<evidence type="ECO:0000313" key="1">
    <source>
        <dbReference type="EnsemblPlants" id="AVESA.00010b.r2.5AG0815200.2.CDS"/>
    </source>
</evidence>
<name>A0ACD5XH16_AVESA</name>
<sequence length="380" mass="42192">MAAPLSSALSSMEVMLDALMQRGIGKPDDKTKEETPPALPTRPTVRGRLPSTQRPGSPAPPWANRPPLPPIPPPPQDEEQAREIVAINAEFERRALVAEEEVKQKDDDVRHKDEEIVGLRQQVEHYESRLTECEAKMRAVEEELQRQIAALQQQQQQMSQQSTTNRTSFHPRELSFAGSRPACLPRERSIVGSRTSCATSCLPRERSIAGITRAPQPQSTTAAAAAAEAAAVEVGATKQQNPEENLAEEFAREKQAFEHAAKAVGEVNPGTMSVDELKMLKRQFMAWRKEYATRLRKAKAELRKRVHSEKSNDTAPAAPAHGSPGHAGSPRGRRWCGWWRAIKVPKFRAPKRCCACTCAIKFPSPSSCCSCFSCCFRRNR</sequence>
<dbReference type="Proteomes" id="UP001732700">
    <property type="component" value="Chromosome 5A"/>
</dbReference>
<reference evidence="1" key="2">
    <citation type="submission" date="2025-09" db="UniProtKB">
        <authorList>
            <consortium name="EnsemblPlants"/>
        </authorList>
    </citation>
    <scope>IDENTIFICATION</scope>
</reference>
<proteinExistence type="predicted"/>
<accession>A0ACD5XH16</accession>
<organism evidence="1 2">
    <name type="scientific">Avena sativa</name>
    <name type="common">Oat</name>
    <dbReference type="NCBI Taxonomy" id="4498"/>
    <lineage>
        <taxon>Eukaryota</taxon>
        <taxon>Viridiplantae</taxon>
        <taxon>Streptophyta</taxon>
        <taxon>Embryophyta</taxon>
        <taxon>Tracheophyta</taxon>
        <taxon>Spermatophyta</taxon>
        <taxon>Magnoliopsida</taxon>
        <taxon>Liliopsida</taxon>
        <taxon>Poales</taxon>
        <taxon>Poaceae</taxon>
        <taxon>BOP clade</taxon>
        <taxon>Pooideae</taxon>
        <taxon>Poodae</taxon>
        <taxon>Poeae</taxon>
        <taxon>Poeae Chloroplast Group 1 (Aveneae type)</taxon>
        <taxon>Aveninae</taxon>
        <taxon>Avena</taxon>
    </lineage>
</organism>
<dbReference type="EnsemblPlants" id="AVESA.00010b.r2.5AG0815200.2">
    <property type="protein sequence ID" value="AVESA.00010b.r2.5AG0815200.2.CDS"/>
    <property type="gene ID" value="AVESA.00010b.r2.5AG0815200"/>
</dbReference>
<evidence type="ECO:0000313" key="2">
    <source>
        <dbReference type="Proteomes" id="UP001732700"/>
    </source>
</evidence>
<reference evidence="1" key="1">
    <citation type="submission" date="2021-05" db="EMBL/GenBank/DDBJ databases">
        <authorList>
            <person name="Scholz U."/>
            <person name="Mascher M."/>
            <person name="Fiebig A."/>
        </authorList>
    </citation>
    <scope>NUCLEOTIDE SEQUENCE [LARGE SCALE GENOMIC DNA]</scope>
</reference>